<gene>
    <name evidence="1" type="ORF">RCOM_2152770</name>
</gene>
<reference evidence="2" key="1">
    <citation type="journal article" date="2010" name="Nat. Biotechnol.">
        <title>Draft genome sequence of the oilseed species Ricinus communis.</title>
        <authorList>
            <person name="Chan A.P."/>
            <person name="Crabtree J."/>
            <person name="Zhao Q."/>
            <person name="Lorenzi H."/>
            <person name="Orvis J."/>
            <person name="Puiu D."/>
            <person name="Melake-Berhan A."/>
            <person name="Jones K.M."/>
            <person name="Redman J."/>
            <person name="Chen G."/>
            <person name="Cahoon E.B."/>
            <person name="Gedil M."/>
            <person name="Stanke M."/>
            <person name="Haas B.J."/>
            <person name="Wortman J.R."/>
            <person name="Fraser-Liggett C.M."/>
            <person name="Ravel J."/>
            <person name="Rabinowicz P.D."/>
        </authorList>
    </citation>
    <scope>NUCLEOTIDE SEQUENCE [LARGE SCALE GENOMIC DNA]</scope>
    <source>
        <strain evidence="2">cv. Hale</strain>
    </source>
</reference>
<dbReference type="InParanoid" id="B9TMY2"/>
<keyword evidence="2" id="KW-1185">Reference proteome</keyword>
<evidence type="ECO:0000313" key="2">
    <source>
        <dbReference type="Proteomes" id="UP000008311"/>
    </source>
</evidence>
<evidence type="ECO:0000313" key="1">
    <source>
        <dbReference type="EMBL" id="EEF22781.1"/>
    </source>
</evidence>
<dbReference type="EMBL" id="EQ990600">
    <property type="protein sequence ID" value="EEF22781.1"/>
    <property type="molecule type" value="Genomic_DNA"/>
</dbReference>
<proteinExistence type="predicted"/>
<sequence>MVGSKALHSGCQPKSPRRGMVGLSDMVILASGSWRLRRGLCEAMSKAPLLGCHRYPVMQT</sequence>
<dbReference type="Proteomes" id="UP000008311">
    <property type="component" value="Unassembled WGS sequence"/>
</dbReference>
<accession>B9TMY2</accession>
<protein>
    <submittedName>
        <fullName evidence="1">Uncharacterized protein</fullName>
    </submittedName>
</protein>
<organism evidence="1 2">
    <name type="scientific">Ricinus communis</name>
    <name type="common">Castor bean</name>
    <dbReference type="NCBI Taxonomy" id="3988"/>
    <lineage>
        <taxon>Eukaryota</taxon>
        <taxon>Viridiplantae</taxon>
        <taxon>Streptophyta</taxon>
        <taxon>Embryophyta</taxon>
        <taxon>Tracheophyta</taxon>
        <taxon>Spermatophyta</taxon>
        <taxon>Magnoliopsida</taxon>
        <taxon>eudicotyledons</taxon>
        <taxon>Gunneridae</taxon>
        <taxon>Pentapetalae</taxon>
        <taxon>rosids</taxon>
        <taxon>fabids</taxon>
        <taxon>Malpighiales</taxon>
        <taxon>Euphorbiaceae</taxon>
        <taxon>Acalyphoideae</taxon>
        <taxon>Acalypheae</taxon>
        <taxon>Ricinus</taxon>
    </lineage>
</organism>
<dbReference type="AlphaFoldDB" id="B9TMY2"/>
<name>B9TMY2_RICCO</name>